<keyword evidence="1 2" id="KW-0597">Phosphoprotein</keyword>
<proteinExistence type="predicted"/>
<dbReference type="InterPro" id="IPR001789">
    <property type="entry name" value="Sig_transdc_resp-reg_receiver"/>
</dbReference>
<dbReference type="InterPro" id="IPR011006">
    <property type="entry name" value="CheY-like_superfamily"/>
</dbReference>
<evidence type="ECO:0000256" key="1">
    <source>
        <dbReference type="ARBA" id="ARBA00022553"/>
    </source>
</evidence>
<evidence type="ECO:0000313" key="4">
    <source>
        <dbReference type="EMBL" id="MCZ4223441.1"/>
    </source>
</evidence>
<dbReference type="Pfam" id="PF00072">
    <property type="entry name" value="Response_reg"/>
    <property type="match status" value="1"/>
</dbReference>
<dbReference type="PANTHER" id="PTHR44591">
    <property type="entry name" value="STRESS RESPONSE REGULATOR PROTEIN 1"/>
    <property type="match status" value="1"/>
</dbReference>
<dbReference type="PANTHER" id="PTHR44591:SF3">
    <property type="entry name" value="RESPONSE REGULATORY DOMAIN-CONTAINING PROTEIN"/>
    <property type="match status" value="1"/>
</dbReference>
<feature type="domain" description="Response regulatory" evidence="3">
    <location>
        <begin position="5"/>
        <end position="119"/>
    </location>
</feature>
<protein>
    <submittedName>
        <fullName evidence="4">Response regulator</fullName>
    </submittedName>
</protein>
<dbReference type="Proteomes" id="UP001144341">
    <property type="component" value="Unassembled WGS sequence"/>
</dbReference>
<dbReference type="SUPFAM" id="SSF52172">
    <property type="entry name" value="CheY-like"/>
    <property type="match status" value="1"/>
</dbReference>
<organism evidence="4 5">
    <name type="scientific">Pedobacter rhodius</name>
    <dbReference type="NCBI Taxonomy" id="3004098"/>
    <lineage>
        <taxon>Bacteria</taxon>
        <taxon>Pseudomonadati</taxon>
        <taxon>Bacteroidota</taxon>
        <taxon>Sphingobacteriia</taxon>
        <taxon>Sphingobacteriales</taxon>
        <taxon>Sphingobacteriaceae</taxon>
        <taxon>Pedobacter</taxon>
    </lineage>
</organism>
<evidence type="ECO:0000256" key="2">
    <source>
        <dbReference type="PROSITE-ProRule" id="PRU00169"/>
    </source>
</evidence>
<reference evidence="4" key="1">
    <citation type="submission" date="2022-12" db="EMBL/GenBank/DDBJ databases">
        <title>Genome sequence of SJ11.</title>
        <authorList>
            <person name="Woo H."/>
        </authorList>
    </citation>
    <scope>NUCLEOTIDE SEQUENCE</scope>
    <source>
        <strain evidence="4">SJ11</strain>
    </source>
</reference>
<dbReference type="RefSeq" id="WP_269415234.1">
    <property type="nucleotide sequence ID" value="NZ_JAPWGL010000002.1"/>
</dbReference>
<dbReference type="SMART" id="SM00448">
    <property type="entry name" value="REC"/>
    <property type="match status" value="1"/>
</dbReference>
<keyword evidence="5" id="KW-1185">Reference proteome</keyword>
<feature type="modified residue" description="4-aspartylphosphate" evidence="2">
    <location>
        <position position="54"/>
    </location>
</feature>
<comment type="caution">
    <text evidence="4">The sequence shown here is derived from an EMBL/GenBank/DDBJ whole genome shotgun (WGS) entry which is preliminary data.</text>
</comment>
<dbReference type="PROSITE" id="PS50110">
    <property type="entry name" value="RESPONSE_REGULATORY"/>
    <property type="match status" value="1"/>
</dbReference>
<gene>
    <name evidence="4" type="ORF">O0931_09045</name>
</gene>
<name>A0ABT4KXI3_9SPHI</name>
<dbReference type="EMBL" id="JAPWGL010000002">
    <property type="protein sequence ID" value="MCZ4223441.1"/>
    <property type="molecule type" value="Genomic_DNA"/>
</dbReference>
<evidence type="ECO:0000259" key="3">
    <source>
        <dbReference type="PROSITE" id="PS50110"/>
    </source>
</evidence>
<dbReference type="InterPro" id="IPR050595">
    <property type="entry name" value="Bact_response_regulator"/>
</dbReference>
<accession>A0ABT4KXI3</accession>
<sequence length="124" mass="13773">MEIKKILVCDDDEGILDMLALILEETGHEILVERNSLNVLSIIEAQSPDLILLDLWMPVISGDQLLKSIRSNPRMHNLPVIVISASRDGRKIAEHAGASAYIAKPFDYQELIDTVETCLGSYAK</sequence>
<evidence type="ECO:0000313" key="5">
    <source>
        <dbReference type="Proteomes" id="UP001144341"/>
    </source>
</evidence>
<dbReference type="Gene3D" id="3.40.50.2300">
    <property type="match status" value="1"/>
</dbReference>